<gene>
    <name evidence="2" type="ORF">BTN85_1251</name>
</gene>
<dbReference type="GO" id="GO:0032259">
    <property type="term" value="P:methylation"/>
    <property type="evidence" value="ECO:0007669"/>
    <property type="project" value="UniProtKB-KW"/>
</dbReference>
<keyword evidence="2" id="KW-0489">Methyltransferase</keyword>
<accession>A0A1Q6DWS3</accession>
<dbReference type="InterPro" id="IPR013216">
    <property type="entry name" value="Methyltransf_11"/>
</dbReference>
<dbReference type="Gene3D" id="3.40.50.150">
    <property type="entry name" value="Vaccinia Virus protein VP39"/>
    <property type="match status" value="1"/>
</dbReference>
<name>A0A1Q6DWS3_METT1</name>
<dbReference type="STRING" id="1903181.BTN85_1251"/>
<dbReference type="InterPro" id="IPR029063">
    <property type="entry name" value="SAM-dependent_MTases_sf"/>
</dbReference>
<dbReference type="AlphaFoldDB" id="A0A1Q6DWS3"/>
<evidence type="ECO:0000313" key="3">
    <source>
        <dbReference type="Proteomes" id="UP000185744"/>
    </source>
</evidence>
<dbReference type="InParanoid" id="A0A1Q6DWS3"/>
<sequence length="145" mass="16345">MGFAGFRSEREKMWEEVLSDLEVEGCKVIDVGVGESTEKLVEAGAQVVGVDTDIEKLKGCELDVPLIKCDILNFPFERRIADLTFFNFILHEINPQKHSEAIRLASHISPEIAVIEPSPEVGSVYQRFNELQQEIIESLGGYEEY</sequence>
<dbReference type="Proteomes" id="UP000185744">
    <property type="component" value="Unassembled WGS sequence"/>
</dbReference>
<organism evidence="2 3">
    <name type="scientific">Methanohalarchaeum thermophilum</name>
    <dbReference type="NCBI Taxonomy" id="1903181"/>
    <lineage>
        <taxon>Archaea</taxon>
        <taxon>Methanobacteriati</taxon>
        <taxon>Methanobacteriota</taxon>
        <taxon>Methanonatronarchaeia</taxon>
        <taxon>Methanonatronarchaeales</taxon>
        <taxon>Methanonatronarchaeaceae</taxon>
        <taxon>Candidatus Methanohalarchaeum</taxon>
    </lineage>
</organism>
<comment type="caution">
    <text evidence="2">The sequence shown here is derived from an EMBL/GenBank/DDBJ whole genome shotgun (WGS) entry which is preliminary data.</text>
</comment>
<proteinExistence type="predicted"/>
<keyword evidence="3" id="KW-1185">Reference proteome</keyword>
<dbReference type="SUPFAM" id="SSF53335">
    <property type="entry name" value="S-adenosyl-L-methionine-dependent methyltransferases"/>
    <property type="match status" value="1"/>
</dbReference>
<dbReference type="EMBL" id="MSDW01000001">
    <property type="protein sequence ID" value="OKY78752.1"/>
    <property type="molecule type" value="Genomic_DNA"/>
</dbReference>
<dbReference type="GO" id="GO:0008757">
    <property type="term" value="F:S-adenosylmethionine-dependent methyltransferase activity"/>
    <property type="evidence" value="ECO:0007669"/>
    <property type="project" value="InterPro"/>
</dbReference>
<evidence type="ECO:0000313" key="2">
    <source>
        <dbReference type="EMBL" id="OKY78752.1"/>
    </source>
</evidence>
<evidence type="ECO:0000259" key="1">
    <source>
        <dbReference type="Pfam" id="PF08241"/>
    </source>
</evidence>
<feature type="domain" description="Methyltransferase type 11" evidence="1">
    <location>
        <begin position="31"/>
        <end position="100"/>
    </location>
</feature>
<protein>
    <submittedName>
        <fullName evidence="2">SAM-dependent methyltransferase</fullName>
    </submittedName>
</protein>
<dbReference type="Pfam" id="PF08241">
    <property type="entry name" value="Methyltransf_11"/>
    <property type="match status" value="1"/>
</dbReference>
<reference evidence="2" key="1">
    <citation type="submission" date="2016-12" db="EMBL/GenBank/DDBJ databases">
        <title>Discovery of methanogenic haloarchaea.</title>
        <authorList>
            <person name="Sorokin D.Y."/>
            <person name="Makarova K.S."/>
            <person name="Abbas B."/>
            <person name="Ferrer M."/>
            <person name="Golyshin P.N."/>
        </authorList>
    </citation>
    <scope>NUCLEOTIDE SEQUENCE [LARGE SCALE GENOMIC DNA]</scope>
    <source>
        <strain evidence="2">HMET1</strain>
    </source>
</reference>
<keyword evidence="2" id="KW-0808">Transferase</keyword>